<dbReference type="SUPFAM" id="SSF52980">
    <property type="entry name" value="Restriction endonuclease-like"/>
    <property type="match status" value="1"/>
</dbReference>
<dbReference type="EMBL" id="JACHDN010000001">
    <property type="protein sequence ID" value="MBB5471514.1"/>
    <property type="molecule type" value="Genomic_DNA"/>
</dbReference>
<evidence type="ECO:0000313" key="1">
    <source>
        <dbReference type="EMBL" id="GEL46487.1"/>
    </source>
</evidence>
<comment type="caution">
    <text evidence="1">The sequence shown here is derived from an EMBL/GenBank/DDBJ whole genome shotgun (WGS) entry which is preliminary data.</text>
</comment>
<dbReference type="AlphaFoldDB" id="A0A511FDU0"/>
<keyword evidence="3" id="KW-1185">Reference proteome</keyword>
<evidence type="ECO:0000313" key="2">
    <source>
        <dbReference type="EMBL" id="MBB5471514.1"/>
    </source>
</evidence>
<reference evidence="2 4" key="2">
    <citation type="submission" date="2020-08" db="EMBL/GenBank/DDBJ databases">
        <title>Sequencing the genomes of 1000 actinobacteria strains.</title>
        <authorList>
            <person name="Klenk H.-P."/>
        </authorList>
    </citation>
    <scope>NUCLEOTIDE SEQUENCE [LARGE SCALE GENOMIC DNA]</scope>
    <source>
        <strain evidence="2 4">DSM 9581</strain>
    </source>
</reference>
<dbReference type="Proteomes" id="UP000321723">
    <property type="component" value="Unassembled WGS sequence"/>
</dbReference>
<name>A0A511FDU0_9CELL</name>
<dbReference type="OrthoDB" id="5517693at2"/>
<dbReference type="InterPro" id="IPR011335">
    <property type="entry name" value="Restrct_endonuc-II-like"/>
</dbReference>
<dbReference type="RefSeq" id="WP_146836246.1">
    <property type="nucleotide sequence ID" value="NZ_BJVQ01000017.1"/>
</dbReference>
<evidence type="ECO:0000313" key="4">
    <source>
        <dbReference type="Proteomes" id="UP000564629"/>
    </source>
</evidence>
<reference evidence="1 3" key="1">
    <citation type="submission" date="2019-07" db="EMBL/GenBank/DDBJ databases">
        <title>Whole genome shotgun sequence of Cellulomonas hominis NBRC 16055.</title>
        <authorList>
            <person name="Hosoyama A."/>
            <person name="Uohara A."/>
            <person name="Ohji S."/>
            <person name="Ichikawa N."/>
        </authorList>
    </citation>
    <scope>NUCLEOTIDE SEQUENCE [LARGE SCALE GENOMIC DNA]</scope>
    <source>
        <strain evidence="1 3">NBRC 16055</strain>
    </source>
</reference>
<evidence type="ECO:0000313" key="3">
    <source>
        <dbReference type="Proteomes" id="UP000321723"/>
    </source>
</evidence>
<protein>
    <recommendedName>
        <fullName evidence="5">DUF559 domain-containing protein</fullName>
    </recommendedName>
</protein>
<accession>A0A511FDU0</accession>
<organism evidence="1 3">
    <name type="scientific">Cellulomonas hominis</name>
    <dbReference type="NCBI Taxonomy" id="156981"/>
    <lineage>
        <taxon>Bacteria</taxon>
        <taxon>Bacillati</taxon>
        <taxon>Actinomycetota</taxon>
        <taxon>Actinomycetes</taxon>
        <taxon>Micrococcales</taxon>
        <taxon>Cellulomonadaceae</taxon>
        <taxon>Cellulomonas</taxon>
    </lineage>
</organism>
<proteinExistence type="predicted"/>
<dbReference type="Proteomes" id="UP000564629">
    <property type="component" value="Unassembled WGS sequence"/>
</dbReference>
<sequence length="299" mass="31997">MTSEKPNPVLLVRDAPPGGGRLRTRAGLERVRRGAYVARLPSQGPARDRRALALARIRAVHAQLQVAKWFSHESAALLWGCDTVGLSGLVHVTQATRPRSRGDDPVVRHHTDLPAHERAEVGGLPVTSLARTVVDCACSLPADRALVIADSALRLGLDPGESATVLASRSGGRGVARAREILASADGRAQSPGETLTRLALLSGGVPAPDLQVEVATRRGRFFVDLAWPARRVALEFDGLVKYSGAFGGTAPEVVFAEKQRQDAIEDEGWRVLRATWPDLRDPAGLSARVARALASRPR</sequence>
<dbReference type="EMBL" id="BJVQ01000017">
    <property type="protein sequence ID" value="GEL46487.1"/>
    <property type="molecule type" value="Genomic_DNA"/>
</dbReference>
<gene>
    <name evidence="1" type="ORF">CHO01_16030</name>
    <name evidence="2" type="ORF">HNR08_000250</name>
</gene>
<evidence type="ECO:0008006" key="5">
    <source>
        <dbReference type="Google" id="ProtNLM"/>
    </source>
</evidence>